<dbReference type="Pfam" id="PF20765">
    <property type="entry name" value="Phage_tail_terminator_8"/>
    <property type="match status" value="1"/>
</dbReference>
<protein>
    <recommendedName>
        <fullName evidence="3">Phage protein</fullName>
    </recommendedName>
</protein>
<proteinExistence type="predicted"/>
<dbReference type="RefSeq" id="WP_005884230.1">
    <property type="nucleotide sequence ID" value="NZ_CP028102.1"/>
</dbReference>
<accession>A0ABM6TVW0</accession>
<organism evidence="1 2">
    <name type="scientific">Fusobacterium mortiferum ATCC 9817</name>
    <dbReference type="NCBI Taxonomy" id="469616"/>
    <lineage>
        <taxon>Bacteria</taxon>
        <taxon>Fusobacteriati</taxon>
        <taxon>Fusobacteriota</taxon>
        <taxon>Fusobacteriia</taxon>
        <taxon>Fusobacteriales</taxon>
        <taxon>Fusobacteriaceae</taxon>
        <taxon>Fusobacterium</taxon>
    </lineage>
</organism>
<keyword evidence="2" id="KW-1185">Reference proteome</keyword>
<sequence length="149" mass="17382">MISSKDILTILVAKLRKELKDTPIECRDVKEGYRRGSIHIYFENLKASDYMKKFRETTLNVRIIYHPKKDDDIGELLGIQEKLIEIFSDNPVIELLDGLVTEVLEVDSTESDGDLLFNFDLYVFEEYEEKVSEMMENLYIGGVEEYVND</sequence>
<dbReference type="InterPro" id="IPR049254">
    <property type="entry name" value="Phage_tail_terminator"/>
</dbReference>
<name>A0ABM6TVW0_FUSMR</name>
<gene>
    <name evidence="1" type="ORF">C4N19_06495</name>
</gene>
<dbReference type="GeneID" id="62763167"/>
<dbReference type="EMBL" id="CP028102">
    <property type="protein sequence ID" value="AVQ18758.1"/>
    <property type="molecule type" value="Genomic_DNA"/>
</dbReference>
<evidence type="ECO:0000313" key="2">
    <source>
        <dbReference type="Proteomes" id="UP000240258"/>
    </source>
</evidence>
<evidence type="ECO:0008006" key="3">
    <source>
        <dbReference type="Google" id="ProtNLM"/>
    </source>
</evidence>
<dbReference type="Proteomes" id="UP000240258">
    <property type="component" value="Chromosome"/>
</dbReference>
<evidence type="ECO:0000313" key="1">
    <source>
        <dbReference type="EMBL" id="AVQ18758.1"/>
    </source>
</evidence>
<reference evidence="2" key="1">
    <citation type="journal article" date="2018" name="MSphere">
        <title>Fusobacterium Genomics Using MinION and Illumina Sequencing Enables Genome Completion and Correction.</title>
        <authorList>
            <person name="Todd S.M."/>
            <person name="Settlage R.E."/>
            <person name="Lahmers K.K."/>
            <person name="Slade D.J."/>
        </authorList>
    </citation>
    <scope>NUCLEOTIDE SEQUENCE [LARGE SCALE GENOMIC DNA]</scope>
    <source>
        <strain evidence="2">ATCC 9817</strain>
    </source>
</reference>